<feature type="compositionally biased region" description="Low complexity" evidence="1">
    <location>
        <begin position="229"/>
        <end position="298"/>
    </location>
</feature>
<proteinExistence type="predicted"/>
<evidence type="ECO:0000259" key="2">
    <source>
        <dbReference type="Pfam" id="PF13229"/>
    </source>
</evidence>
<dbReference type="InterPro" id="IPR011050">
    <property type="entry name" value="Pectin_lyase_fold/virulence"/>
</dbReference>
<feature type="compositionally biased region" description="Low complexity" evidence="1">
    <location>
        <begin position="73"/>
        <end position="98"/>
    </location>
</feature>
<feature type="compositionally biased region" description="Polar residues" evidence="1">
    <location>
        <begin position="62"/>
        <end position="72"/>
    </location>
</feature>
<dbReference type="Pfam" id="PF13229">
    <property type="entry name" value="Beta_helix"/>
    <property type="match status" value="1"/>
</dbReference>
<feature type="compositionally biased region" description="Polar residues" evidence="1">
    <location>
        <begin position="160"/>
        <end position="228"/>
    </location>
</feature>
<organism evidence="3">
    <name type="scientific">Harvfovirus sp</name>
    <dbReference type="NCBI Taxonomy" id="2487768"/>
    <lineage>
        <taxon>Viruses</taxon>
        <taxon>Varidnaviria</taxon>
        <taxon>Bamfordvirae</taxon>
        <taxon>Nucleocytoviricota</taxon>
        <taxon>Megaviricetes</taxon>
        <taxon>Imitervirales</taxon>
        <taxon>Mimiviridae</taxon>
        <taxon>Klosneuvirinae</taxon>
    </lineage>
</organism>
<protein>
    <recommendedName>
        <fullName evidence="2">Right handed beta helix domain-containing protein</fullName>
    </recommendedName>
</protein>
<name>A0A3G4ZZU0_9VIRU</name>
<sequence length="630" mass="65407">MFKGIGAMNFAFALLLCGQLVFSQYGEIGNSSTGGSYGMEQLTFTETGYSSAMEETSSTETGVSLSNSETGDSTGTEQLSSTETGESSGTQQSSFTETAKSSSFSDTGGSPGTQLSSSTETAGYSSGTQLSSSTGTQLSSSTETAGSSSGTQLSSSTETAGYSSGAQLSSSTETAGYSSGTQLSSSTETAGYSSGTQLSSSTETAGYSSGTQLSSSTETAGYSSGTQPSSSTETAGSSSGTQQSNSTETAGSSSGTQQSSSTETAGSSSGTQQSTGTQQSSSTETAGSSSGTQQSTGTGNISYVVALNDPTATYNIINTLFTTVIIQNAINDATANGGGTIYIKPGNYIINQNIEIFSNITIIGSHQDKTIISENFNSIQKLGLFRMGLSNNIIISDITLNGNNNSFVPYGIYIKSCIGVNLINVTVMNFQQDGIIFMGSAAGFAGKLNVSNCFFGNNSRNGLSVLNATCVEITDSQAYGNLENGFSLSSVENFIIRACVAELNGMDLVGSGYAIRGNSQLVTNPNVLDDNFSYNNKKNGIYIETVENIVISNNNIIECMCFDISNSTNVQLLSNACRGNVFNNVIQSTISNVDNMYSRNFCNHGEKNIPFYLQLVILLVLSRKIEIASI</sequence>
<dbReference type="Gene3D" id="2.160.20.10">
    <property type="entry name" value="Single-stranded right-handed beta-helix, Pectin lyase-like"/>
    <property type="match status" value="1"/>
</dbReference>
<dbReference type="SUPFAM" id="SSF51126">
    <property type="entry name" value="Pectin lyase-like"/>
    <property type="match status" value="1"/>
</dbReference>
<dbReference type="InterPro" id="IPR006626">
    <property type="entry name" value="PbH1"/>
</dbReference>
<dbReference type="InterPro" id="IPR039448">
    <property type="entry name" value="Beta_helix"/>
</dbReference>
<dbReference type="EMBL" id="MK072243">
    <property type="protein sequence ID" value="AYV80445.1"/>
    <property type="molecule type" value="Genomic_DNA"/>
</dbReference>
<dbReference type="InterPro" id="IPR012334">
    <property type="entry name" value="Pectin_lyas_fold"/>
</dbReference>
<gene>
    <name evidence="3" type="ORF">Harvfovirus1_70</name>
</gene>
<evidence type="ECO:0000256" key="1">
    <source>
        <dbReference type="SAM" id="MobiDB-lite"/>
    </source>
</evidence>
<reference evidence="3" key="1">
    <citation type="submission" date="2018-10" db="EMBL/GenBank/DDBJ databases">
        <title>Hidden diversity of soil giant viruses.</title>
        <authorList>
            <person name="Schulz F."/>
            <person name="Alteio L."/>
            <person name="Goudeau D."/>
            <person name="Ryan E.M."/>
            <person name="Malmstrom R.R."/>
            <person name="Blanchard J."/>
            <person name="Woyke T."/>
        </authorList>
    </citation>
    <scope>NUCLEOTIDE SEQUENCE</scope>
    <source>
        <strain evidence="3">HAV1</strain>
    </source>
</reference>
<feature type="compositionally biased region" description="Low complexity" evidence="1">
    <location>
        <begin position="125"/>
        <end position="159"/>
    </location>
</feature>
<feature type="compositionally biased region" description="Low complexity" evidence="1">
    <location>
        <begin position="50"/>
        <end position="61"/>
    </location>
</feature>
<feature type="domain" description="Right handed beta helix" evidence="2">
    <location>
        <begin position="448"/>
        <end position="584"/>
    </location>
</feature>
<accession>A0A3G4ZZU0</accession>
<evidence type="ECO:0000313" key="3">
    <source>
        <dbReference type="EMBL" id="AYV80445.1"/>
    </source>
</evidence>
<feature type="region of interest" description="Disordered" evidence="1">
    <location>
        <begin position="50"/>
        <end position="298"/>
    </location>
</feature>
<feature type="compositionally biased region" description="Polar residues" evidence="1">
    <location>
        <begin position="99"/>
        <end position="124"/>
    </location>
</feature>
<dbReference type="SMART" id="SM00710">
    <property type="entry name" value="PbH1"/>
    <property type="match status" value="4"/>
</dbReference>